<sequence>MDPTSVQGPTKPDAARTNDVQPFTPQISVEKLATFDADLDFLVLAAHDLGERNRNDVGVRSPEELSWNTRHANSTGPCSHSDIYVLLVTLVIIVNAISRKFLRDPPGVRLPRQIRLKHMRNWIVDLFGRMDPTSVQGGTCRVWCFLIPTCPSIQTLSTASNTPTSVIVLGAQPSGRTSRAPRTILNKLDRPSPLIIMYFWSPHGAFDMPQQLLKGADVADANDALPVTSQVSVEKLATFDADLDFLVLAAHDLGERNRNSLGVASRVAGGIVKYWTRAGDAVVKRIQVYSHIHQAVSMSNSAVSIAPLTFLRCRWENRQPISGTMNRSKGTEFELTQVVEHKTCKLNWSLSALQMRTQDVGRAFRELQVPVLAGVILEELVAAI</sequence>
<dbReference type="EMBL" id="JARJCW010000142">
    <property type="protein sequence ID" value="KAJ7190791.1"/>
    <property type="molecule type" value="Genomic_DNA"/>
</dbReference>
<name>A0AAD6URM6_9AGAR</name>
<evidence type="ECO:0000313" key="3">
    <source>
        <dbReference type="Proteomes" id="UP001219525"/>
    </source>
</evidence>
<gene>
    <name evidence="2" type="ORF">GGX14DRAFT_407651</name>
</gene>
<evidence type="ECO:0000256" key="1">
    <source>
        <dbReference type="SAM" id="MobiDB-lite"/>
    </source>
</evidence>
<dbReference type="AlphaFoldDB" id="A0AAD6URM6"/>
<proteinExistence type="predicted"/>
<evidence type="ECO:0000313" key="2">
    <source>
        <dbReference type="EMBL" id="KAJ7190791.1"/>
    </source>
</evidence>
<keyword evidence="3" id="KW-1185">Reference proteome</keyword>
<protein>
    <submittedName>
        <fullName evidence="2">Uncharacterized protein</fullName>
    </submittedName>
</protein>
<organism evidence="2 3">
    <name type="scientific">Mycena pura</name>
    <dbReference type="NCBI Taxonomy" id="153505"/>
    <lineage>
        <taxon>Eukaryota</taxon>
        <taxon>Fungi</taxon>
        <taxon>Dikarya</taxon>
        <taxon>Basidiomycota</taxon>
        <taxon>Agaricomycotina</taxon>
        <taxon>Agaricomycetes</taxon>
        <taxon>Agaricomycetidae</taxon>
        <taxon>Agaricales</taxon>
        <taxon>Marasmiineae</taxon>
        <taxon>Mycenaceae</taxon>
        <taxon>Mycena</taxon>
    </lineage>
</organism>
<feature type="region of interest" description="Disordered" evidence="1">
    <location>
        <begin position="1"/>
        <end position="22"/>
    </location>
</feature>
<dbReference type="Proteomes" id="UP001219525">
    <property type="component" value="Unassembled WGS sequence"/>
</dbReference>
<reference evidence="2" key="1">
    <citation type="submission" date="2023-03" db="EMBL/GenBank/DDBJ databases">
        <title>Massive genome expansion in bonnet fungi (Mycena s.s.) driven by repeated elements and novel gene families across ecological guilds.</title>
        <authorList>
            <consortium name="Lawrence Berkeley National Laboratory"/>
            <person name="Harder C.B."/>
            <person name="Miyauchi S."/>
            <person name="Viragh M."/>
            <person name="Kuo A."/>
            <person name="Thoen E."/>
            <person name="Andreopoulos B."/>
            <person name="Lu D."/>
            <person name="Skrede I."/>
            <person name="Drula E."/>
            <person name="Henrissat B."/>
            <person name="Morin E."/>
            <person name="Kohler A."/>
            <person name="Barry K."/>
            <person name="LaButti K."/>
            <person name="Morin E."/>
            <person name="Salamov A."/>
            <person name="Lipzen A."/>
            <person name="Mereny Z."/>
            <person name="Hegedus B."/>
            <person name="Baldrian P."/>
            <person name="Stursova M."/>
            <person name="Weitz H."/>
            <person name="Taylor A."/>
            <person name="Grigoriev I.V."/>
            <person name="Nagy L.G."/>
            <person name="Martin F."/>
            <person name="Kauserud H."/>
        </authorList>
    </citation>
    <scope>NUCLEOTIDE SEQUENCE</scope>
    <source>
        <strain evidence="2">9144</strain>
    </source>
</reference>
<comment type="caution">
    <text evidence="2">The sequence shown here is derived from an EMBL/GenBank/DDBJ whole genome shotgun (WGS) entry which is preliminary data.</text>
</comment>
<accession>A0AAD6URM6</accession>